<feature type="region of interest" description="Disordered" evidence="1">
    <location>
        <begin position="95"/>
        <end position="129"/>
    </location>
</feature>
<dbReference type="AlphaFoldDB" id="R0IWZ1"/>
<name>R0IWZ1_EXST2</name>
<dbReference type="eggNOG" id="ENOG502T45M">
    <property type="taxonomic scope" value="Eukaryota"/>
</dbReference>
<dbReference type="EMBL" id="KB908515">
    <property type="protein sequence ID" value="EOA89285.1"/>
    <property type="molecule type" value="Genomic_DNA"/>
</dbReference>
<dbReference type="GeneID" id="19404293"/>
<accession>R0IWZ1</accession>
<evidence type="ECO:0000256" key="1">
    <source>
        <dbReference type="SAM" id="MobiDB-lite"/>
    </source>
</evidence>
<evidence type="ECO:0000313" key="2">
    <source>
        <dbReference type="EMBL" id="EOA89285.1"/>
    </source>
</evidence>
<feature type="region of interest" description="Disordered" evidence="1">
    <location>
        <begin position="218"/>
        <end position="251"/>
    </location>
</feature>
<sequence length="335" mass="37042">MKSLRSKDRLQEPVLTHRYLASRFFKDKSSPEKKAAVNDKLDVEYNAGIQGAITKKPSRFFGRKYDKYDKLNKPLPALPLNSSSSTILAPVENKTAAREHNDDFDNLSDYDDDNDLESPQCPSTAKRTRTGGLETAKLKSYSSLATLRSKSSRIFSGKMTTSSHSPPPPPLPQIPVDIASIYAQRPIATASSTYRSTHSARSLFANPHDRSISISRPQLRAQVSSPPVLERTSTIPYDKRPGPAPVRPVRPASLDDETAAFMRETNTRMVLPRRTRDTSSTATTSTLRSHSSSIEARLGIPCGHGTVGWWSGVEYGVGVCCMLYAVWNVMWRAGL</sequence>
<keyword evidence="3" id="KW-1185">Reference proteome</keyword>
<dbReference type="STRING" id="671987.R0IWZ1"/>
<proteinExistence type="predicted"/>
<gene>
    <name evidence="2" type="ORF">SETTUDRAFT_37804</name>
</gene>
<protein>
    <submittedName>
        <fullName evidence="2">Uncharacterized protein</fullName>
    </submittedName>
</protein>
<organism evidence="2 3">
    <name type="scientific">Exserohilum turcicum (strain 28A)</name>
    <name type="common">Northern leaf blight fungus</name>
    <name type="synonym">Setosphaeria turcica</name>
    <dbReference type="NCBI Taxonomy" id="671987"/>
    <lineage>
        <taxon>Eukaryota</taxon>
        <taxon>Fungi</taxon>
        <taxon>Dikarya</taxon>
        <taxon>Ascomycota</taxon>
        <taxon>Pezizomycotina</taxon>
        <taxon>Dothideomycetes</taxon>
        <taxon>Pleosporomycetidae</taxon>
        <taxon>Pleosporales</taxon>
        <taxon>Pleosporineae</taxon>
        <taxon>Pleosporaceae</taxon>
        <taxon>Exserohilum</taxon>
    </lineage>
</organism>
<evidence type="ECO:0000313" key="3">
    <source>
        <dbReference type="Proteomes" id="UP000016935"/>
    </source>
</evidence>
<reference evidence="2 3" key="1">
    <citation type="journal article" date="2012" name="PLoS Pathog.">
        <title>Diverse lifestyles and strategies of plant pathogenesis encoded in the genomes of eighteen Dothideomycetes fungi.</title>
        <authorList>
            <person name="Ohm R.A."/>
            <person name="Feau N."/>
            <person name="Henrissat B."/>
            <person name="Schoch C.L."/>
            <person name="Horwitz B.A."/>
            <person name="Barry K.W."/>
            <person name="Condon B.J."/>
            <person name="Copeland A.C."/>
            <person name="Dhillon B."/>
            <person name="Glaser F."/>
            <person name="Hesse C.N."/>
            <person name="Kosti I."/>
            <person name="LaButti K."/>
            <person name="Lindquist E.A."/>
            <person name="Lucas S."/>
            <person name="Salamov A.A."/>
            <person name="Bradshaw R.E."/>
            <person name="Ciuffetti L."/>
            <person name="Hamelin R.C."/>
            <person name="Kema G.H.J."/>
            <person name="Lawrence C."/>
            <person name="Scott J.A."/>
            <person name="Spatafora J.W."/>
            <person name="Turgeon B.G."/>
            <person name="de Wit P.J.G.M."/>
            <person name="Zhong S."/>
            <person name="Goodwin S.B."/>
            <person name="Grigoriev I.V."/>
        </authorList>
    </citation>
    <scope>NUCLEOTIDE SEQUENCE [LARGE SCALE GENOMIC DNA]</scope>
    <source>
        <strain evidence="3">28A</strain>
    </source>
</reference>
<dbReference type="RefSeq" id="XP_008022916.1">
    <property type="nucleotide sequence ID" value="XM_008024725.1"/>
</dbReference>
<feature type="compositionally biased region" description="Acidic residues" evidence="1">
    <location>
        <begin position="104"/>
        <end position="116"/>
    </location>
</feature>
<dbReference type="OrthoDB" id="3785477at2759"/>
<reference evidence="2 3" key="2">
    <citation type="journal article" date="2013" name="PLoS Genet.">
        <title>Comparative genome structure, secondary metabolite, and effector coding capacity across Cochliobolus pathogens.</title>
        <authorList>
            <person name="Condon B.J."/>
            <person name="Leng Y."/>
            <person name="Wu D."/>
            <person name="Bushley K.E."/>
            <person name="Ohm R.A."/>
            <person name="Otillar R."/>
            <person name="Martin J."/>
            <person name="Schackwitz W."/>
            <person name="Grimwood J."/>
            <person name="MohdZainudin N."/>
            <person name="Xue C."/>
            <person name="Wang R."/>
            <person name="Manning V.A."/>
            <person name="Dhillon B."/>
            <person name="Tu Z.J."/>
            <person name="Steffenson B.J."/>
            <person name="Salamov A."/>
            <person name="Sun H."/>
            <person name="Lowry S."/>
            <person name="LaButti K."/>
            <person name="Han J."/>
            <person name="Copeland A."/>
            <person name="Lindquist E."/>
            <person name="Barry K."/>
            <person name="Schmutz J."/>
            <person name="Baker S.E."/>
            <person name="Ciuffetti L.M."/>
            <person name="Grigoriev I.V."/>
            <person name="Zhong S."/>
            <person name="Turgeon B.G."/>
        </authorList>
    </citation>
    <scope>NUCLEOTIDE SEQUENCE [LARGE SCALE GENOMIC DNA]</scope>
    <source>
        <strain evidence="3">28A</strain>
    </source>
</reference>
<feature type="compositionally biased region" description="Polar residues" evidence="1">
    <location>
        <begin position="218"/>
        <end position="235"/>
    </location>
</feature>
<dbReference type="HOGENOM" id="CLU_052366_0_0_1"/>
<dbReference type="Proteomes" id="UP000016935">
    <property type="component" value="Unassembled WGS sequence"/>
</dbReference>